<dbReference type="HOGENOM" id="CLU_2347073_0_0_1"/>
<organism evidence="2">
    <name type="scientific">Leptosphaeria maculans (strain JN3 / isolate v23.1.3 / race Av1-4-5-6-7-8)</name>
    <name type="common">Blackleg fungus</name>
    <name type="synonym">Phoma lingam</name>
    <dbReference type="NCBI Taxonomy" id="985895"/>
    <lineage>
        <taxon>Eukaryota</taxon>
        <taxon>Fungi</taxon>
        <taxon>Dikarya</taxon>
        <taxon>Ascomycota</taxon>
        <taxon>Pezizomycotina</taxon>
        <taxon>Dothideomycetes</taxon>
        <taxon>Pleosporomycetidae</taxon>
        <taxon>Pleosporales</taxon>
        <taxon>Pleosporineae</taxon>
        <taxon>Leptosphaeriaceae</taxon>
        <taxon>Plenodomus</taxon>
        <taxon>Plenodomus lingam/Leptosphaeria maculans species complex</taxon>
    </lineage>
</organism>
<evidence type="ECO:0000313" key="2">
    <source>
        <dbReference type="Proteomes" id="UP000002668"/>
    </source>
</evidence>
<proteinExistence type="predicted"/>
<evidence type="ECO:0000313" key="1">
    <source>
        <dbReference type="EMBL" id="CBX93311.1"/>
    </source>
</evidence>
<reference evidence="2" key="1">
    <citation type="journal article" date="2011" name="Nat. Commun.">
        <title>Effector diversification within compartments of the Leptosphaeria maculans genome affected by Repeat-Induced Point mutations.</title>
        <authorList>
            <person name="Rouxel T."/>
            <person name="Grandaubert J."/>
            <person name="Hane J.K."/>
            <person name="Hoede C."/>
            <person name="van de Wouw A.P."/>
            <person name="Couloux A."/>
            <person name="Dominguez V."/>
            <person name="Anthouard V."/>
            <person name="Bally P."/>
            <person name="Bourras S."/>
            <person name="Cozijnsen A.J."/>
            <person name="Ciuffetti L.M."/>
            <person name="Degrave A."/>
            <person name="Dilmaghani A."/>
            <person name="Duret L."/>
            <person name="Fudal I."/>
            <person name="Goodwin S.B."/>
            <person name="Gout L."/>
            <person name="Glaser N."/>
            <person name="Linglin J."/>
            <person name="Kema G.H.J."/>
            <person name="Lapalu N."/>
            <person name="Lawrence C.B."/>
            <person name="May K."/>
            <person name="Meyer M."/>
            <person name="Ollivier B."/>
            <person name="Poulain J."/>
            <person name="Schoch C.L."/>
            <person name="Simon A."/>
            <person name="Spatafora J.W."/>
            <person name="Stachowiak A."/>
            <person name="Turgeon B.G."/>
            <person name="Tyler B.M."/>
            <person name="Vincent D."/>
            <person name="Weissenbach J."/>
            <person name="Amselem J."/>
            <person name="Quesneville H."/>
            <person name="Oliver R.P."/>
            <person name="Wincker P."/>
            <person name="Balesdent M.-H."/>
            <person name="Howlett B.J."/>
        </authorList>
    </citation>
    <scope>NUCLEOTIDE SEQUENCE [LARGE SCALE GENOMIC DNA]</scope>
    <source>
        <strain evidence="2">JN3 / isolate v23.1.3 / race Av1-4-5-6-7-8</strain>
    </source>
</reference>
<dbReference type="Proteomes" id="UP000002668">
    <property type="component" value="Genome"/>
</dbReference>
<sequence>MSTSIPVHWQRSLVRLIRPNRLDRRMHFETTALDLLVDARTRVLRDDLVDVDVETAVVVEHGADEVFAGRERGSGCGRGGAGDGVCCSEQGEEDLWA</sequence>
<gene>
    <name evidence="1" type="ORF">LEMA_P042120.1</name>
</gene>
<accession>E4ZNU2</accession>
<dbReference type="InParanoid" id="E4ZNU2"/>
<dbReference type="AlphaFoldDB" id="E4ZNU2"/>
<protein>
    <submittedName>
        <fullName evidence="1">Predicted protein</fullName>
    </submittedName>
</protein>
<keyword evidence="2" id="KW-1185">Reference proteome</keyword>
<dbReference type="VEuPathDB" id="FungiDB:LEMA_P042120.1"/>
<dbReference type="EMBL" id="FP929105">
    <property type="protein sequence ID" value="CBX93311.1"/>
    <property type="molecule type" value="Genomic_DNA"/>
</dbReference>
<name>E4ZNU2_LEPMJ</name>